<feature type="compositionally biased region" description="Polar residues" evidence="11">
    <location>
        <begin position="351"/>
        <end position="361"/>
    </location>
</feature>
<feature type="region of interest" description="Disordered" evidence="11">
    <location>
        <begin position="815"/>
        <end position="888"/>
    </location>
</feature>
<dbReference type="PANTHER" id="PTHR11157">
    <property type="entry name" value="FATTY ACID ACYL TRANSFERASE-RELATED"/>
    <property type="match status" value="1"/>
</dbReference>
<dbReference type="GO" id="GO:0030148">
    <property type="term" value="P:sphingolipid biosynthetic process"/>
    <property type="evidence" value="ECO:0007669"/>
    <property type="project" value="TreeGrafter"/>
</dbReference>
<keyword evidence="4 10" id="KW-0812">Transmembrane</keyword>
<dbReference type="GO" id="GO:0005789">
    <property type="term" value="C:endoplasmic reticulum membrane"/>
    <property type="evidence" value="ECO:0007669"/>
    <property type="project" value="TreeGrafter"/>
</dbReference>
<feature type="transmembrane region" description="Helical" evidence="10">
    <location>
        <begin position="452"/>
        <end position="470"/>
    </location>
</feature>
<evidence type="ECO:0000256" key="2">
    <source>
        <dbReference type="ARBA" id="ARBA00022516"/>
    </source>
</evidence>
<comment type="caution">
    <text evidence="10">Lacks conserved residue(s) required for the propagation of feature annotation.</text>
</comment>
<keyword evidence="5 10" id="KW-0276">Fatty acid metabolism</keyword>
<dbReference type="GO" id="GO:0019367">
    <property type="term" value="P:fatty acid elongation, saturated fatty acid"/>
    <property type="evidence" value="ECO:0007669"/>
    <property type="project" value="TreeGrafter"/>
</dbReference>
<evidence type="ECO:0000256" key="11">
    <source>
        <dbReference type="SAM" id="MobiDB-lite"/>
    </source>
</evidence>
<reference evidence="12 13" key="1">
    <citation type="submission" date="2017-05" db="EMBL/GenBank/DDBJ databases">
        <title>Genome sequence for an aflatoxigenic pathogen of Argentinian peanut, Aspergillus arachidicola.</title>
        <authorList>
            <person name="Moore G."/>
            <person name="Beltz S.B."/>
            <person name="Mack B.M."/>
        </authorList>
    </citation>
    <scope>NUCLEOTIDE SEQUENCE [LARGE SCALE GENOMIC DNA]</scope>
    <source>
        <strain evidence="12 13">CBS 117610</strain>
    </source>
</reference>
<feature type="compositionally biased region" description="Basic and acidic residues" evidence="11">
    <location>
        <begin position="7"/>
        <end position="28"/>
    </location>
</feature>
<comment type="caution">
    <text evidence="12">The sequence shown here is derived from an EMBL/GenBank/DDBJ whole genome shotgun (WGS) entry which is preliminary data.</text>
</comment>
<keyword evidence="3 10" id="KW-0808">Transferase</keyword>
<keyword evidence="8 10" id="KW-0472">Membrane</keyword>
<keyword evidence="6 10" id="KW-1133">Transmembrane helix</keyword>
<evidence type="ECO:0000256" key="6">
    <source>
        <dbReference type="ARBA" id="ARBA00022989"/>
    </source>
</evidence>
<comment type="similarity">
    <text evidence="10">Belongs to the ELO family.</text>
</comment>
<feature type="transmembrane region" description="Helical" evidence="10">
    <location>
        <begin position="491"/>
        <end position="515"/>
    </location>
</feature>
<comment type="catalytic activity">
    <reaction evidence="10">
        <text>an acyl-CoA + malonyl-CoA + H(+) = a 3-oxoacyl-CoA + CO2 + CoA</text>
        <dbReference type="Rhea" id="RHEA:50252"/>
        <dbReference type="ChEBI" id="CHEBI:15378"/>
        <dbReference type="ChEBI" id="CHEBI:16526"/>
        <dbReference type="ChEBI" id="CHEBI:57287"/>
        <dbReference type="ChEBI" id="CHEBI:57384"/>
        <dbReference type="ChEBI" id="CHEBI:58342"/>
        <dbReference type="ChEBI" id="CHEBI:90726"/>
    </reaction>
    <physiologicalReaction direction="left-to-right" evidence="10">
        <dbReference type="Rhea" id="RHEA:50253"/>
    </physiologicalReaction>
</comment>
<keyword evidence="13" id="KW-1185">Reference proteome</keyword>
<dbReference type="GO" id="GO:0034626">
    <property type="term" value="P:fatty acid elongation, polyunsaturated fatty acid"/>
    <property type="evidence" value="ECO:0007669"/>
    <property type="project" value="TreeGrafter"/>
</dbReference>
<protein>
    <recommendedName>
        <fullName evidence="10">Elongation of fatty acids protein</fullName>
        <ecNumber evidence="10">2.3.1.-</ecNumber>
    </recommendedName>
</protein>
<feature type="compositionally biased region" description="Basic and acidic residues" evidence="11">
    <location>
        <begin position="40"/>
        <end position="53"/>
    </location>
</feature>
<keyword evidence="2 10" id="KW-0444">Lipid biosynthesis</keyword>
<dbReference type="EMBL" id="NEXV01000407">
    <property type="protein sequence ID" value="PIG84125.1"/>
    <property type="molecule type" value="Genomic_DNA"/>
</dbReference>
<evidence type="ECO:0000256" key="3">
    <source>
        <dbReference type="ARBA" id="ARBA00022679"/>
    </source>
</evidence>
<feature type="transmembrane region" description="Helical" evidence="10">
    <location>
        <begin position="619"/>
        <end position="642"/>
    </location>
</feature>
<feature type="region of interest" description="Disordered" evidence="11">
    <location>
        <begin position="1"/>
        <end position="401"/>
    </location>
</feature>
<dbReference type="Pfam" id="PF01151">
    <property type="entry name" value="ELO"/>
    <property type="match status" value="2"/>
</dbReference>
<feature type="compositionally biased region" description="Pro residues" evidence="11">
    <location>
        <begin position="386"/>
        <end position="395"/>
    </location>
</feature>
<comment type="subcellular location">
    <subcellularLocation>
        <location evidence="1">Membrane</location>
        <topology evidence="1">Multi-pass membrane protein</topology>
    </subcellularLocation>
</comment>
<keyword evidence="7 10" id="KW-0443">Lipid metabolism</keyword>
<dbReference type="Proteomes" id="UP000231358">
    <property type="component" value="Unassembled WGS sequence"/>
</dbReference>
<evidence type="ECO:0000256" key="10">
    <source>
        <dbReference type="RuleBase" id="RU361115"/>
    </source>
</evidence>
<dbReference type="GO" id="GO:0034625">
    <property type="term" value="P:fatty acid elongation, monounsaturated fatty acid"/>
    <property type="evidence" value="ECO:0007669"/>
    <property type="project" value="TreeGrafter"/>
</dbReference>
<evidence type="ECO:0000313" key="13">
    <source>
        <dbReference type="Proteomes" id="UP000231358"/>
    </source>
</evidence>
<feature type="transmembrane region" description="Helical" evidence="10">
    <location>
        <begin position="735"/>
        <end position="756"/>
    </location>
</feature>
<dbReference type="GO" id="GO:0042761">
    <property type="term" value="P:very long-chain fatty acid biosynthetic process"/>
    <property type="evidence" value="ECO:0007669"/>
    <property type="project" value="TreeGrafter"/>
</dbReference>
<feature type="compositionally biased region" description="Basic and acidic residues" evidence="11">
    <location>
        <begin position="295"/>
        <end position="306"/>
    </location>
</feature>
<evidence type="ECO:0000256" key="8">
    <source>
        <dbReference type="ARBA" id="ARBA00023136"/>
    </source>
</evidence>
<dbReference type="AlphaFoldDB" id="A0A2G7FV05"/>
<sequence>MSGIKGVFKEGWHPKGKEGQKESWRGDFKGINQVAGWMGKGKDKDSEREEHVSRPLSSLKDPAAFGPPPKHIKYHGAAAVPNQTTPDRRGLGGPLSQEQIRQQDTRQQQEQAEAEAEAAIQKPAPPPLPYRANRTGVDPSTLPPPPVRRTGSPADSATSGTKPSIPPRFPPRTNSTPQSHSPTPPPAYSPHSTTEQASDGYLNQGATSRLAQAGISVPSLGIGNRGDSPRSASPATGGSIGQAPVSELQTRFSQMRTNSGSPSRPPPPPARGSLYGRESSTVSASDVQRATSAVKDFREKHDDKIQAGKQKLSGFNEKYGISQRVNSFFDDRKGSTSSDQAPPPVPPHPNLSRSNSSVDTESISRKKAPPPPPPKKSGMRSTPLNAPSPTPPPVPLDRVGPSVVRIGLPPSSLLKFPPDELPTTLPAPQVSEPTWNQPFNIPPQLYNQLLDVRVPITIASVYAVTVCLLNRVNKSRGYKPWGFSQTKFFKAFVILHNVFLAVYSAWTFAGMFQAFRNSWPDRDDPNGLVGVVDALCKINGPRGYGNAATYNPLTNQWSIHNPEYKLADGGVPDPTDVGRIAGYCDYLGQGKKSSTLQTYHHAGAMMCMWAGIRYIAPPIWIFTLVNSAIHAMMYTYYTLTALRIRVPAVIKRSLTSMQITQFLSKAAAAASAVRSTMATAAASGVAPWLKKLGFRAAGAEGIAENVGYAPEIPGNLSQPQVGPMVTCMDTSGEGFAIWLNVTYLLPLTYLFVRFFIRSYLSRKDPSPQQPTHMHAAEKAGLDALHRVSREIQKSVEMSGETSEATEDEAINKAQALRKKSQQPAADNSPIRTRASSKQKARLANQEPGQGFSPVKNGAKKLTKEEVEAPTDVSGVKDKNPYDVLNRNA</sequence>
<dbReference type="GO" id="GO:0009922">
    <property type="term" value="F:fatty acid elongase activity"/>
    <property type="evidence" value="ECO:0007669"/>
    <property type="project" value="InterPro"/>
</dbReference>
<keyword evidence="9 10" id="KW-0275">Fatty acid biosynthesis</keyword>
<dbReference type="InterPro" id="IPR002076">
    <property type="entry name" value="ELO_fam"/>
</dbReference>
<feature type="compositionally biased region" description="Polar residues" evidence="11">
    <location>
        <begin position="821"/>
        <end position="833"/>
    </location>
</feature>
<evidence type="ECO:0000256" key="5">
    <source>
        <dbReference type="ARBA" id="ARBA00022832"/>
    </source>
</evidence>
<evidence type="ECO:0000256" key="7">
    <source>
        <dbReference type="ARBA" id="ARBA00023098"/>
    </source>
</evidence>
<evidence type="ECO:0000256" key="9">
    <source>
        <dbReference type="ARBA" id="ARBA00023160"/>
    </source>
</evidence>
<evidence type="ECO:0000256" key="1">
    <source>
        <dbReference type="ARBA" id="ARBA00004141"/>
    </source>
</evidence>
<feature type="compositionally biased region" description="Polar residues" evidence="11">
    <location>
        <begin position="278"/>
        <end position="291"/>
    </location>
</feature>
<accession>A0A2G7FV05</accession>
<gene>
    <name evidence="12" type="ORF">AARAC_009284</name>
</gene>
<dbReference type="PANTHER" id="PTHR11157:SF169">
    <property type="entry name" value="ELONGATION OF FATTY ACIDS PROTEIN"/>
    <property type="match status" value="1"/>
</dbReference>
<feature type="compositionally biased region" description="Low complexity" evidence="11">
    <location>
        <begin position="97"/>
        <end position="121"/>
    </location>
</feature>
<feature type="compositionally biased region" description="Polar residues" evidence="11">
    <location>
        <begin position="247"/>
        <end position="258"/>
    </location>
</feature>
<proteinExistence type="inferred from homology"/>
<evidence type="ECO:0000256" key="4">
    <source>
        <dbReference type="ARBA" id="ARBA00022692"/>
    </source>
</evidence>
<organism evidence="12 13">
    <name type="scientific">Aspergillus arachidicola</name>
    <dbReference type="NCBI Taxonomy" id="656916"/>
    <lineage>
        <taxon>Eukaryota</taxon>
        <taxon>Fungi</taxon>
        <taxon>Dikarya</taxon>
        <taxon>Ascomycota</taxon>
        <taxon>Pezizomycotina</taxon>
        <taxon>Eurotiomycetes</taxon>
        <taxon>Eurotiomycetidae</taxon>
        <taxon>Eurotiales</taxon>
        <taxon>Aspergillaceae</taxon>
        <taxon>Aspergillus</taxon>
        <taxon>Aspergillus subgen. Circumdati</taxon>
    </lineage>
</organism>
<feature type="compositionally biased region" description="Polar residues" evidence="11">
    <location>
        <begin position="153"/>
        <end position="162"/>
    </location>
</feature>
<dbReference type="STRING" id="656916.A0A2G7FV05"/>
<name>A0A2G7FV05_9EURO</name>
<evidence type="ECO:0000313" key="12">
    <source>
        <dbReference type="EMBL" id="PIG84125.1"/>
    </source>
</evidence>
<dbReference type="EC" id="2.3.1.-" evidence="10"/>